<keyword evidence="3" id="KW-0479">Metal-binding</keyword>
<dbReference type="Pfam" id="PF07519">
    <property type="entry name" value="Tannase"/>
    <property type="match status" value="1"/>
</dbReference>
<evidence type="ECO:0000256" key="2">
    <source>
        <dbReference type="ARBA" id="ARBA00022487"/>
    </source>
</evidence>
<sequence>MRRTLTAVLVAVPIMALPAPAAQAAPGGCAALTRLPAVESAVAGADYCDVRGTLPPHERYEIRLPLRNWTGQYVQQGCSGLCGAVPELTLPLFGFRCAPAVDKRVVLAASDSGHTGTDPGDGNWGADDPAARVDFGLTSEHKLKVVVDVVTRAFYGRGPTYRYFDGCSTGGRQGLNLAERFPADFDGILAGAPAHNLAPLALSNAWLAQKNKGDILPPAKLPVLHAAVQRACGELIEDPRTCGFQPSSIQCAGVDRPDCLTRAQVAVAVAAYRGPSDARGRNLYNGGFAYGSELSWNGWFVGPDPFAARIGLAYFTNLAYPRNPPADFTLDDVTFTEATFDRLQILGDAIYNATSPDLSAFRAHGGKLIVFHGWADAQISPFSTLDWYAAVERHAGGFAASQRFSRLYLIPGGYHCLFGPEVDRPSEIGVPEFLTPLMAWVERGETPDAIDVPTITATDPPELVRYLTVDPSDALSPPPAAPGSLNANYHYIGD</sequence>
<gene>
    <name evidence="9" type="ORF">GA0070213_10530</name>
</gene>
<dbReference type="STRING" id="745366.GA0070213_10530"/>
<feature type="signal peptide" evidence="8">
    <location>
        <begin position="1"/>
        <end position="24"/>
    </location>
</feature>
<evidence type="ECO:0000256" key="1">
    <source>
        <dbReference type="ARBA" id="ARBA00006249"/>
    </source>
</evidence>
<dbReference type="InterPro" id="IPR029058">
    <property type="entry name" value="AB_hydrolase_fold"/>
</dbReference>
<dbReference type="GO" id="GO:0052689">
    <property type="term" value="F:carboxylic ester hydrolase activity"/>
    <property type="evidence" value="ECO:0007669"/>
    <property type="project" value="UniProtKB-KW"/>
</dbReference>
<keyword evidence="4 8" id="KW-0732">Signal</keyword>
<dbReference type="OrthoDB" id="176867at2"/>
<organism evidence="9 10">
    <name type="scientific">Micromonospora humi</name>
    <dbReference type="NCBI Taxonomy" id="745366"/>
    <lineage>
        <taxon>Bacteria</taxon>
        <taxon>Bacillati</taxon>
        <taxon>Actinomycetota</taxon>
        <taxon>Actinomycetes</taxon>
        <taxon>Micromonosporales</taxon>
        <taxon>Micromonosporaceae</taxon>
        <taxon>Micromonospora</taxon>
    </lineage>
</organism>
<dbReference type="EMBL" id="FMDM01000005">
    <property type="protein sequence ID" value="SCG54131.1"/>
    <property type="molecule type" value="Genomic_DNA"/>
</dbReference>
<dbReference type="Proteomes" id="UP000199360">
    <property type="component" value="Unassembled WGS sequence"/>
</dbReference>
<keyword evidence="7" id="KW-1015">Disulfide bond</keyword>
<evidence type="ECO:0000256" key="7">
    <source>
        <dbReference type="ARBA" id="ARBA00023157"/>
    </source>
</evidence>
<dbReference type="PANTHER" id="PTHR33938:SF15">
    <property type="entry name" value="FERULOYL ESTERASE B-RELATED"/>
    <property type="match status" value="1"/>
</dbReference>
<keyword evidence="2" id="KW-0719">Serine esterase</keyword>
<evidence type="ECO:0000256" key="8">
    <source>
        <dbReference type="SAM" id="SignalP"/>
    </source>
</evidence>
<proteinExistence type="inferred from homology"/>
<comment type="similarity">
    <text evidence="1">Belongs to the tannase family.</text>
</comment>
<dbReference type="SUPFAM" id="SSF53474">
    <property type="entry name" value="alpha/beta-Hydrolases"/>
    <property type="match status" value="1"/>
</dbReference>
<evidence type="ECO:0000313" key="9">
    <source>
        <dbReference type="EMBL" id="SCG54131.1"/>
    </source>
</evidence>
<evidence type="ECO:0000256" key="6">
    <source>
        <dbReference type="ARBA" id="ARBA00022837"/>
    </source>
</evidence>
<keyword evidence="5" id="KW-0378">Hydrolase</keyword>
<evidence type="ECO:0000256" key="5">
    <source>
        <dbReference type="ARBA" id="ARBA00022801"/>
    </source>
</evidence>
<dbReference type="GO" id="GO:0046872">
    <property type="term" value="F:metal ion binding"/>
    <property type="evidence" value="ECO:0007669"/>
    <property type="project" value="UniProtKB-KW"/>
</dbReference>
<dbReference type="AlphaFoldDB" id="A0A1C5I8D0"/>
<protein>
    <submittedName>
        <fullName evidence="9">Tannase and feruloyl esterase</fullName>
    </submittedName>
</protein>
<evidence type="ECO:0000256" key="3">
    <source>
        <dbReference type="ARBA" id="ARBA00022723"/>
    </source>
</evidence>
<dbReference type="InterPro" id="IPR011118">
    <property type="entry name" value="Tannase/feruloyl_esterase"/>
</dbReference>
<reference evidence="10" key="1">
    <citation type="submission" date="2016-06" db="EMBL/GenBank/DDBJ databases">
        <authorList>
            <person name="Varghese N."/>
            <person name="Submissions Spin"/>
        </authorList>
    </citation>
    <scope>NUCLEOTIDE SEQUENCE [LARGE SCALE GENOMIC DNA]</scope>
    <source>
        <strain evidence="10">DSM 45647</strain>
    </source>
</reference>
<feature type="chain" id="PRO_5008718438" evidence="8">
    <location>
        <begin position="25"/>
        <end position="494"/>
    </location>
</feature>
<evidence type="ECO:0000313" key="10">
    <source>
        <dbReference type="Proteomes" id="UP000199360"/>
    </source>
</evidence>
<dbReference type="RefSeq" id="WP_091061585.1">
    <property type="nucleotide sequence ID" value="NZ_FMDM01000005.1"/>
</dbReference>
<accession>A0A1C5I8D0</accession>
<name>A0A1C5I8D0_9ACTN</name>
<keyword evidence="6" id="KW-0106">Calcium</keyword>
<dbReference type="PANTHER" id="PTHR33938">
    <property type="entry name" value="FERULOYL ESTERASE B-RELATED"/>
    <property type="match status" value="1"/>
</dbReference>
<keyword evidence="10" id="KW-1185">Reference proteome</keyword>
<evidence type="ECO:0000256" key="4">
    <source>
        <dbReference type="ARBA" id="ARBA00022729"/>
    </source>
</evidence>